<keyword evidence="5" id="KW-1185">Reference proteome</keyword>
<protein>
    <submittedName>
        <fullName evidence="4">Uncharacterized protein</fullName>
    </submittedName>
</protein>
<dbReference type="Pfam" id="PF00106">
    <property type="entry name" value="adh_short"/>
    <property type="match status" value="1"/>
</dbReference>
<evidence type="ECO:0000256" key="2">
    <source>
        <dbReference type="ARBA" id="ARBA00023002"/>
    </source>
</evidence>
<accession>A0A1R2C9E8</accession>
<dbReference type="Proteomes" id="UP000187209">
    <property type="component" value="Unassembled WGS sequence"/>
</dbReference>
<name>A0A1R2C9E8_9CILI</name>
<dbReference type="InterPro" id="IPR036291">
    <property type="entry name" value="NAD(P)-bd_dom_sf"/>
</dbReference>
<evidence type="ECO:0000313" key="4">
    <source>
        <dbReference type="EMBL" id="OMJ85624.1"/>
    </source>
</evidence>
<dbReference type="GO" id="GO:0016491">
    <property type="term" value="F:oxidoreductase activity"/>
    <property type="evidence" value="ECO:0007669"/>
    <property type="project" value="UniProtKB-KW"/>
</dbReference>
<feature type="transmembrane region" description="Helical" evidence="3">
    <location>
        <begin position="249"/>
        <end position="268"/>
    </location>
</feature>
<comment type="caution">
    <text evidence="4">The sequence shown here is derived from an EMBL/GenBank/DDBJ whole genome shotgun (WGS) entry which is preliminary data.</text>
</comment>
<proteinExistence type="inferred from homology"/>
<dbReference type="EMBL" id="MPUH01000231">
    <property type="protein sequence ID" value="OMJ85624.1"/>
    <property type="molecule type" value="Genomic_DNA"/>
</dbReference>
<dbReference type="Gene3D" id="3.40.50.720">
    <property type="entry name" value="NAD(P)-binding Rossmann-like Domain"/>
    <property type="match status" value="1"/>
</dbReference>
<dbReference type="SUPFAM" id="SSF51735">
    <property type="entry name" value="NAD(P)-binding Rossmann-fold domains"/>
    <property type="match status" value="1"/>
</dbReference>
<keyword evidence="3" id="KW-0472">Membrane</keyword>
<reference evidence="4 5" key="1">
    <citation type="submission" date="2016-11" db="EMBL/GenBank/DDBJ databases">
        <title>The macronuclear genome of Stentor coeruleus: a giant cell with tiny introns.</title>
        <authorList>
            <person name="Slabodnick M."/>
            <person name="Ruby J.G."/>
            <person name="Reiff S.B."/>
            <person name="Swart E.C."/>
            <person name="Gosai S."/>
            <person name="Prabakaran S."/>
            <person name="Witkowska E."/>
            <person name="Larue G.E."/>
            <person name="Fisher S."/>
            <person name="Freeman R.M."/>
            <person name="Gunawardena J."/>
            <person name="Chu W."/>
            <person name="Stover N.A."/>
            <person name="Gregory B.D."/>
            <person name="Nowacki M."/>
            <person name="Derisi J."/>
            <person name="Roy S.W."/>
            <person name="Marshall W.F."/>
            <person name="Sood P."/>
        </authorList>
    </citation>
    <scope>NUCLEOTIDE SEQUENCE [LARGE SCALE GENOMIC DNA]</scope>
    <source>
        <strain evidence="4">WM001</strain>
    </source>
</reference>
<evidence type="ECO:0000256" key="1">
    <source>
        <dbReference type="ARBA" id="ARBA00006484"/>
    </source>
</evidence>
<comment type="similarity">
    <text evidence="1">Belongs to the short-chain dehydrogenases/reductases (SDR) family.</text>
</comment>
<dbReference type="PRINTS" id="PR00081">
    <property type="entry name" value="GDHRDH"/>
</dbReference>
<sequence>MIFEPLFFTIGITVLMKFICEFLWIIKCSISSSPVIKDWACITGGSDGIGLGIAENLAKKGVNLLLISRSIEKLQATKTLLQSYPIQIQTFSYDLSKPDPKHFQSLLSLLKPYKISLFINCAGISYSRFFHMHENQEIYSTLGLNIWPAVFMTKFFPEAFIINVSSTSSVNPTPILSIYSATKAFIDVFSQIVYLENKKVLSYTCGFVDTAMTKRVKIKPLMIKPIEIKQCLFRCIGNVARSYGHWKHFIFGVILQIMPVVITSHTLLRVMKKRHRF</sequence>
<dbReference type="OrthoDB" id="418498at2759"/>
<keyword evidence="2" id="KW-0560">Oxidoreductase</keyword>
<evidence type="ECO:0000313" key="5">
    <source>
        <dbReference type="Proteomes" id="UP000187209"/>
    </source>
</evidence>
<dbReference type="PANTHER" id="PTHR43899:SF13">
    <property type="entry name" value="RH59310P"/>
    <property type="match status" value="1"/>
</dbReference>
<keyword evidence="3" id="KW-0812">Transmembrane</keyword>
<keyword evidence="3" id="KW-1133">Transmembrane helix</keyword>
<evidence type="ECO:0000256" key="3">
    <source>
        <dbReference type="SAM" id="Phobius"/>
    </source>
</evidence>
<organism evidence="4 5">
    <name type="scientific">Stentor coeruleus</name>
    <dbReference type="NCBI Taxonomy" id="5963"/>
    <lineage>
        <taxon>Eukaryota</taxon>
        <taxon>Sar</taxon>
        <taxon>Alveolata</taxon>
        <taxon>Ciliophora</taxon>
        <taxon>Postciliodesmatophora</taxon>
        <taxon>Heterotrichea</taxon>
        <taxon>Heterotrichida</taxon>
        <taxon>Stentoridae</taxon>
        <taxon>Stentor</taxon>
    </lineage>
</organism>
<dbReference type="AlphaFoldDB" id="A0A1R2C9E8"/>
<dbReference type="InterPro" id="IPR051019">
    <property type="entry name" value="VLCFA-Steroid_DH"/>
</dbReference>
<gene>
    <name evidence="4" type="ORF">SteCoe_13040</name>
</gene>
<dbReference type="InterPro" id="IPR002347">
    <property type="entry name" value="SDR_fam"/>
</dbReference>
<dbReference type="PANTHER" id="PTHR43899">
    <property type="entry name" value="RH59310P"/>
    <property type="match status" value="1"/>
</dbReference>